<dbReference type="EMBL" id="BAAAOS010000006">
    <property type="protein sequence ID" value="GAA1554315.1"/>
    <property type="molecule type" value="Genomic_DNA"/>
</dbReference>
<protein>
    <submittedName>
        <fullName evidence="1">Uncharacterized protein</fullName>
    </submittedName>
</protein>
<organism evidence="1 2">
    <name type="scientific">Kribbella sancticallisti</name>
    <dbReference type="NCBI Taxonomy" id="460087"/>
    <lineage>
        <taxon>Bacteria</taxon>
        <taxon>Bacillati</taxon>
        <taxon>Actinomycetota</taxon>
        <taxon>Actinomycetes</taxon>
        <taxon>Propionibacteriales</taxon>
        <taxon>Kribbellaceae</taxon>
        <taxon>Kribbella</taxon>
    </lineage>
</organism>
<proteinExistence type="predicted"/>
<keyword evidence="2" id="KW-1185">Reference proteome</keyword>
<sequence>MGDTMSSGSYVTEQIWHELLHEIGTVRALAAAALEARSEEARLALLTLLDAETAEVSALLEKVDHTTGPRNWNRDEFNSQWAS</sequence>
<dbReference type="Proteomes" id="UP001500393">
    <property type="component" value="Unassembled WGS sequence"/>
</dbReference>
<evidence type="ECO:0000313" key="1">
    <source>
        <dbReference type="EMBL" id="GAA1554315.1"/>
    </source>
</evidence>
<evidence type="ECO:0000313" key="2">
    <source>
        <dbReference type="Proteomes" id="UP001500393"/>
    </source>
</evidence>
<reference evidence="2" key="1">
    <citation type="journal article" date="2019" name="Int. J. Syst. Evol. Microbiol.">
        <title>The Global Catalogue of Microorganisms (GCM) 10K type strain sequencing project: providing services to taxonomists for standard genome sequencing and annotation.</title>
        <authorList>
            <consortium name="The Broad Institute Genomics Platform"/>
            <consortium name="The Broad Institute Genome Sequencing Center for Infectious Disease"/>
            <person name="Wu L."/>
            <person name="Ma J."/>
        </authorList>
    </citation>
    <scope>NUCLEOTIDE SEQUENCE [LARGE SCALE GENOMIC DNA]</scope>
    <source>
        <strain evidence="2">JCM 14969</strain>
    </source>
</reference>
<name>A0ABP4N5P4_9ACTN</name>
<accession>A0ABP4N5P4</accession>
<comment type="caution">
    <text evidence="1">The sequence shown here is derived from an EMBL/GenBank/DDBJ whole genome shotgun (WGS) entry which is preliminary data.</text>
</comment>
<gene>
    <name evidence="1" type="ORF">GCM10009789_04660</name>
</gene>